<feature type="domain" description="RanBP2-type" evidence="5">
    <location>
        <begin position="395"/>
        <end position="424"/>
    </location>
</feature>
<keyword evidence="3" id="KW-0862">Zinc</keyword>
<evidence type="ECO:0000256" key="4">
    <source>
        <dbReference type="PROSITE-ProRule" id="PRU00322"/>
    </source>
</evidence>
<evidence type="ECO:0000256" key="1">
    <source>
        <dbReference type="ARBA" id="ARBA00022723"/>
    </source>
</evidence>
<protein>
    <recommendedName>
        <fullName evidence="5">RanBP2-type domain-containing protein</fullName>
    </recommendedName>
</protein>
<dbReference type="Gene3D" id="4.10.1060.10">
    <property type="entry name" value="Zinc finger, RanBP2-type"/>
    <property type="match status" value="4"/>
</dbReference>
<dbReference type="GO" id="GO:0008270">
    <property type="term" value="F:zinc ion binding"/>
    <property type="evidence" value="ECO:0007669"/>
    <property type="project" value="UniProtKB-KW"/>
</dbReference>
<dbReference type="PROSITE" id="PS50199">
    <property type="entry name" value="ZF_RANBP2_2"/>
    <property type="match status" value="4"/>
</dbReference>
<dbReference type="SMART" id="SM00547">
    <property type="entry name" value="ZnF_RBZ"/>
    <property type="match status" value="4"/>
</dbReference>
<name>A0AAV7FDD7_ARIFI</name>
<dbReference type="PANTHER" id="PTHR23111">
    <property type="entry name" value="ZINC FINGER PROTEIN"/>
    <property type="match status" value="1"/>
</dbReference>
<dbReference type="PANTHER" id="PTHR23111:SF40">
    <property type="entry name" value="RNA-BINDING PROTEIN INVOLVED IN HETEROCHROMATIN ASSEMBLY-RELATED"/>
    <property type="match status" value="1"/>
</dbReference>
<accession>A0AAV7FDD7</accession>
<comment type="caution">
    <text evidence="6">The sequence shown here is derived from an EMBL/GenBank/DDBJ whole genome shotgun (WGS) entry which is preliminary data.</text>
</comment>
<proteinExistence type="predicted"/>
<feature type="domain" description="RanBP2-type" evidence="5">
    <location>
        <begin position="317"/>
        <end position="346"/>
    </location>
</feature>
<feature type="domain" description="RanBP2-type" evidence="5">
    <location>
        <begin position="278"/>
        <end position="307"/>
    </location>
</feature>
<evidence type="ECO:0000313" key="6">
    <source>
        <dbReference type="EMBL" id="KAG9458614.1"/>
    </source>
</evidence>
<organism evidence="6 7">
    <name type="scientific">Aristolochia fimbriata</name>
    <name type="common">White veined hardy Dutchman's pipe vine</name>
    <dbReference type="NCBI Taxonomy" id="158543"/>
    <lineage>
        <taxon>Eukaryota</taxon>
        <taxon>Viridiplantae</taxon>
        <taxon>Streptophyta</taxon>
        <taxon>Embryophyta</taxon>
        <taxon>Tracheophyta</taxon>
        <taxon>Spermatophyta</taxon>
        <taxon>Magnoliopsida</taxon>
        <taxon>Magnoliidae</taxon>
        <taxon>Piperales</taxon>
        <taxon>Aristolochiaceae</taxon>
        <taxon>Aristolochia</taxon>
    </lineage>
</organism>
<evidence type="ECO:0000256" key="3">
    <source>
        <dbReference type="ARBA" id="ARBA00022833"/>
    </source>
</evidence>
<dbReference type="GO" id="GO:0003729">
    <property type="term" value="F:mRNA binding"/>
    <property type="evidence" value="ECO:0007669"/>
    <property type="project" value="TreeGrafter"/>
</dbReference>
<dbReference type="PROSITE" id="PS01358">
    <property type="entry name" value="ZF_RANBP2_1"/>
    <property type="match status" value="3"/>
</dbReference>
<dbReference type="Pfam" id="PF00641">
    <property type="entry name" value="Zn_ribbon_RanBP"/>
    <property type="match status" value="4"/>
</dbReference>
<evidence type="ECO:0000259" key="5">
    <source>
        <dbReference type="PROSITE" id="PS50199"/>
    </source>
</evidence>
<dbReference type="AlphaFoldDB" id="A0AAV7FDD7"/>
<keyword evidence="2 4" id="KW-0863">Zinc-finger</keyword>
<dbReference type="InterPro" id="IPR036443">
    <property type="entry name" value="Znf_RanBP2_sf"/>
</dbReference>
<dbReference type="Proteomes" id="UP000825729">
    <property type="component" value="Unassembled WGS sequence"/>
</dbReference>
<feature type="domain" description="RanBP2-type" evidence="5">
    <location>
        <begin position="362"/>
        <end position="391"/>
    </location>
</feature>
<evidence type="ECO:0000313" key="7">
    <source>
        <dbReference type="Proteomes" id="UP000825729"/>
    </source>
</evidence>
<reference evidence="6 7" key="1">
    <citation type="submission" date="2021-07" db="EMBL/GenBank/DDBJ databases">
        <title>The Aristolochia fimbriata genome: insights into angiosperm evolution, floral development and chemical biosynthesis.</title>
        <authorList>
            <person name="Jiao Y."/>
        </authorList>
    </citation>
    <scope>NUCLEOTIDE SEQUENCE [LARGE SCALE GENOMIC DNA]</scope>
    <source>
        <strain evidence="6">IBCAS-2021</strain>
        <tissue evidence="6">Leaf</tissue>
    </source>
</reference>
<sequence length="475" mass="54251">MASTRLSLFRSCFFSPRTNTRLQPSLLSFSRHFLTSTRIRSSPLSSIQCYRTLQFHSDVSAAAADGTPPVAESVSHPWPEWVTFLDRLKSKGYFKGEISSLEGAESGAPIDDSDFNCVKTACMSFARERFDILRSLGKDDIQALVERGCPNLYRKAVNSAKRLRAYVRLDEGEVCSACNLRGSCDRAYVVAKENEGARTVDVVRVLLSYAMEQSDSEKSTAREQVEMPARKLLSQLIELADTSMDPSLPKLAEKLSNQKEKASLASVYEKDFQNVEMKKGDWICSKCNFVNFSRNVRCLQCKEGAPKIESYKEVEMKKGDWTCPACNFMNFARNIRCLRCNEDAPKREGFREVDSFREVEMKKGDWTCPGCQFMNFARNATCLRCQHARPKRQLLAGEWECPSCDFLNYRRNMKCLKCNCERPHDGGNQFHDVSGDLYEDQTWRKPKLGAGMRKLDYEDAQEYSDEEFLSLQRED</sequence>
<keyword evidence="1" id="KW-0479">Metal-binding</keyword>
<dbReference type="GO" id="GO:0005737">
    <property type="term" value="C:cytoplasm"/>
    <property type="evidence" value="ECO:0007669"/>
    <property type="project" value="TreeGrafter"/>
</dbReference>
<dbReference type="SUPFAM" id="SSF90209">
    <property type="entry name" value="Ran binding protein zinc finger-like"/>
    <property type="match status" value="3"/>
</dbReference>
<dbReference type="InterPro" id="IPR001876">
    <property type="entry name" value="Znf_RanBP2"/>
</dbReference>
<evidence type="ECO:0000256" key="2">
    <source>
        <dbReference type="ARBA" id="ARBA00022771"/>
    </source>
</evidence>
<keyword evidence="7" id="KW-1185">Reference proteome</keyword>
<gene>
    <name evidence="6" type="ORF">H6P81_003122</name>
</gene>
<dbReference type="EMBL" id="JAINDJ010000002">
    <property type="protein sequence ID" value="KAG9458614.1"/>
    <property type="molecule type" value="Genomic_DNA"/>
</dbReference>